<feature type="domain" description="Thiamine pyrophosphate enzyme TPP-binding" evidence="8">
    <location>
        <begin position="402"/>
        <end position="515"/>
    </location>
</feature>
<gene>
    <name evidence="10" type="ORF">UY3_16591</name>
</gene>
<dbReference type="InterPro" id="IPR012000">
    <property type="entry name" value="Thiamin_PyroP_enz_cen_dom"/>
</dbReference>
<dbReference type="GO" id="GO:0003984">
    <property type="term" value="F:acetolactate synthase activity"/>
    <property type="evidence" value="ECO:0007669"/>
    <property type="project" value="TreeGrafter"/>
</dbReference>
<evidence type="ECO:0000256" key="3">
    <source>
        <dbReference type="ARBA" id="ARBA00023052"/>
    </source>
</evidence>
<keyword evidence="11" id="KW-1185">Reference proteome</keyword>
<dbReference type="InterPro" id="IPR029061">
    <property type="entry name" value="THDP-binding"/>
</dbReference>
<evidence type="ECO:0000256" key="1">
    <source>
        <dbReference type="ARBA" id="ARBA00001964"/>
    </source>
</evidence>
<dbReference type="Gene3D" id="3.40.50.1220">
    <property type="entry name" value="TPP-binding domain"/>
    <property type="match status" value="1"/>
</dbReference>
<evidence type="ECO:0000313" key="10">
    <source>
        <dbReference type="EMBL" id="EMP26320.1"/>
    </source>
</evidence>
<dbReference type="SUPFAM" id="SSF52518">
    <property type="entry name" value="Thiamin diphosphate-binding fold (THDP-binding)"/>
    <property type="match status" value="2"/>
</dbReference>
<dbReference type="GO" id="GO:0050660">
    <property type="term" value="F:flavin adenine dinucleotide binding"/>
    <property type="evidence" value="ECO:0007669"/>
    <property type="project" value="TreeGrafter"/>
</dbReference>
<dbReference type="PANTHER" id="PTHR18968">
    <property type="entry name" value="THIAMINE PYROPHOSPHATE ENZYMES"/>
    <property type="match status" value="1"/>
</dbReference>
<dbReference type="CDD" id="cd07035">
    <property type="entry name" value="TPP_PYR_POX_like"/>
    <property type="match status" value="1"/>
</dbReference>
<evidence type="ECO:0000313" key="11">
    <source>
        <dbReference type="Proteomes" id="UP000031443"/>
    </source>
</evidence>
<dbReference type="AlphaFoldDB" id="M7ATS0"/>
<evidence type="ECO:0000259" key="8">
    <source>
        <dbReference type="Pfam" id="PF02775"/>
    </source>
</evidence>
<dbReference type="eggNOG" id="KOG1185">
    <property type="taxonomic scope" value="Eukaryota"/>
</dbReference>
<organism evidence="10 11">
    <name type="scientific">Chelonia mydas</name>
    <name type="common">Green sea-turtle</name>
    <name type="synonym">Chelonia agassizi</name>
    <dbReference type="NCBI Taxonomy" id="8469"/>
    <lineage>
        <taxon>Eukaryota</taxon>
        <taxon>Metazoa</taxon>
        <taxon>Chordata</taxon>
        <taxon>Craniata</taxon>
        <taxon>Vertebrata</taxon>
        <taxon>Euteleostomi</taxon>
        <taxon>Archelosauria</taxon>
        <taxon>Testudinata</taxon>
        <taxon>Testudines</taxon>
        <taxon>Cryptodira</taxon>
        <taxon>Durocryptodira</taxon>
        <taxon>Americhelydia</taxon>
        <taxon>Chelonioidea</taxon>
        <taxon>Cheloniidae</taxon>
        <taxon>Chelonia</taxon>
    </lineage>
</organism>
<feature type="domain" description="Thiamine pyrophosphate enzyme central" evidence="7">
    <location>
        <begin position="240"/>
        <end position="370"/>
    </location>
</feature>
<dbReference type="InterPro" id="IPR029035">
    <property type="entry name" value="DHS-like_NAD/FAD-binding_dom"/>
</dbReference>
<dbReference type="GO" id="GO:0000287">
    <property type="term" value="F:magnesium ion binding"/>
    <property type="evidence" value="ECO:0007669"/>
    <property type="project" value="InterPro"/>
</dbReference>
<dbReference type="GO" id="GO:0009099">
    <property type="term" value="P:L-valine biosynthetic process"/>
    <property type="evidence" value="ECO:0007669"/>
    <property type="project" value="TreeGrafter"/>
</dbReference>
<evidence type="ECO:0000256" key="2">
    <source>
        <dbReference type="ARBA" id="ARBA00007812"/>
    </source>
</evidence>
<keyword evidence="3 5" id="KW-0786">Thiamine pyrophosphate</keyword>
<name>M7ATS0_CHEMY</name>
<evidence type="ECO:0000256" key="4">
    <source>
        <dbReference type="ARBA" id="ARBA00048738"/>
    </source>
</evidence>
<dbReference type="InterPro" id="IPR045229">
    <property type="entry name" value="TPP_enz"/>
</dbReference>
<evidence type="ECO:0000256" key="5">
    <source>
        <dbReference type="RuleBase" id="RU362132"/>
    </source>
</evidence>
<dbReference type="SUPFAM" id="SSF52467">
    <property type="entry name" value="DHS-like NAD/FAD-binding domain"/>
    <property type="match status" value="1"/>
</dbReference>
<protein>
    <submittedName>
        <fullName evidence="10">Acetolactate synthase-like protein</fullName>
    </submittedName>
</protein>
<accession>M7ATS0</accession>
<dbReference type="FunFam" id="3.40.50.970:FF:000007">
    <property type="entry name" value="Acetolactate synthase"/>
    <property type="match status" value="1"/>
</dbReference>
<dbReference type="EMBL" id="KB581219">
    <property type="protein sequence ID" value="EMP26320.1"/>
    <property type="molecule type" value="Genomic_DNA"/>
</dbReference>
<feature type="domain" description="Thiamine pyrophosphate enzyme N-terminal TPP-binding" evidence="9">
    <location>
        <begin position="20"/>
        <end position="133"/>
    </location>
</feature>
<comment type="cofactor">
    <cofactor evidence="1">
        <name>thiamine diphosphate</name>
        <dbReference type="ChEBI" id="CHEBI:58937"/>
    </cofactor>
</comment>
<dbReference type="Gene3D" id="3.40.50.970">
    <property type="match status" value="2"/>
</dbReference>
<evidence type="ECO:0000256" key="6">
    <source>
        <dbReference type="SAM" id="MobiDB-lite"/>
    </source>
</evidence>
<comment type="catalytic activity">
    <reaction evidence="4">
        <text>2-hydroxyoctadecanoyl-CoA = heptadecanal + formyl-CoA</text>
        <dbReference type="Rhea" id="RHEA:55196"/>
        <dbReference type="ChEBI" id="CHEBI:57376"/>
        <dbReference type="ChEBI" id="CHEBI:74116"/>
        <dbReference type="ChEBI" id="CHEBI:138631"/>
    </reaction>
    <physiologicalReaction direction="left-to-right" evidence="4">
        <dbReference type="Rhea" id="RHEA:55197"/>
    </physiologicalReaction>
</comment>
<dbReference type="Pfam" id="PF02775">
    <property type="entry name" value="TPP_enzyme_C"/>
    <property type="match status" value="1"/>
</dbReference>
<evidence type="ECO:0000259" key="9">
    <source>
        <dbReference type="Pfam" id="PF02776"/>
    </source>
</evidence>
<dbReference type="Pfam" id="PF02776">
    <property type="entry name" value="TPP_enzyme_N"/>
    <property type="match status" value="1"/>
</dbReference>
<dbReference type="GO" id="GO:0005948">
    <property type="term" value="C:acetolactate synthase complex"/>
    <property type="evidence" value="ECO:0007669"/>
    <property type="project" value="TreeGrafter"/>
</dbReference>
<comment type="similarity">
    <text evidence="2 5">Belongs to the TPP enzyme family.</text>
</comment>
<proteinExistence type="inferred from homology"/>
<dbReference type="GO" id="GO:0030976">
    <property type="term" value="F:thiamine pyrophosphate binding"/>
    <property type="evidence" value="ECO:0007669"/>
    <property type="project" value="InterPro"/>
</dbReference>
<sequence>MGQGSDVPYPSQTEPKSTRHGGELVAEVLKAHGVRYLFTLVGGHISPILVASEKLGIRVVDTRHEATAVFAADAVARLSGTVGVAAVTAGPGVTNTVTAVKNAQMAESPVLLIGGAAATLQKGRGALQDIDQLCLFKPLCKFCASVKTVRDIVPTLRRAIAAAQSGTPGPVFVEFPINVLYPYHLVEKELGFKETPRGPLGGVLNWYLCNHLRNLYAGAWETRDFSPLPVQVPKATAEQVQQCVELVSRAKKPVMLLGSQVTLPPTPVEKLREALEALGIPCFLGGMARGMLGRDSPLHIRQNRREVLKEADLVILAGMVCDFRLSYGRVLSRRSTIIAVNRDRALMLRNSDVFWKPRMAIQGDAGSFLLSLSQGLKSYSPPQDWTTSLKDGDQRKEKANRLAMGAEYPTALVLILYGAGALGYSIMEFDTFVRHKTPVIALVGNDACWSQISREQVPLLGSNVACGLAYVDYHLVAEGLGGKGFLLCRQDETFMDNIILGAQEACRQGHPTLINALIGRTSFREGSISV</sequence>
<feature type="region of interest" description="Disordered" evidence="6">
    <location>
        <begin position="1"/>
        <end position="21"/>
    </location>
</feature>
<dbReference type="InterPro" id="IPR011766">
    <property type="entry name" value="TPP_enzyme_TPP-bd"/>
</dbReference>
<dbReference type="Pfam" id="PF00205">
    <property type="entry name" value="TPP_enzyme_M"/>
    <property type="match status" value="1"/>
</dbReference>
<evidence type="ECO:0000259" key="7">
    <source>
        <dbReference type="Pfam" id="PF00205"/>
    </source>
</evidence>
<dbReference type="GO" id="GO:0009097">
    <property type="term" value="P:isoleucine biosynthetic process"/>
    <property type="evidence" value="ECO:0007669"/>
    <property type="project" value="TreeGrafter"/>
</dbReference>
<reference evidence="11" key="1">
    <citation type="journal article" date="2013" name="Nat. Genet.">
        <title>The draft genomes of soft-shell turtle and green sea turtle yield insights into the development and evolution of the turtle-specific body plan.</title>
        <authorList>
            <person name="Wang Z."/>
            <person name="Pascual-Anaya J."/>
            <person name="Zadissa A."/>
            <person name="Li W."/>
            <person name="Niimura Y."/>
            <person name="Huang Z."/>
            <person name="Li C."/>
            <person name="White S."/>
            <person name="Xiong Z."/>
            <person name="Fang D."/>
            <person name="Wang B."/>
            <person name="Ming Y."/>
            <person name="Chen Y."/>
            <person name="Zheng Y."/>
            <person name="Kuraku S."/>
            <person name="Pignatelli M."/>
            <person name="Herrero J."/>
            <person name="Beal K."/>
            <person name="Nozawa M."/>
            <person name="Li Q."/>
            <person name="Wang J."/>
            <person name="Zhang H."/>
            <person name="Yu L."/>
            <person name="Shigenobu S."/>
            <person name="Wang J."/>
            <person name="Liu J."/>
            <person name="Flicek P."/>
            <person name="Searle S."/>
            <person name="Wang J."/>
            <person name="Kuratani S."/>
            <person name="Yin Y."/>
            <person name="Aken B."/>
            <person name="Zhang G."/>
            <person name="Irie N."/>
        </authorList>
    </citation>
    <scope>NUCLEOTIDE SEQUENCE [LARGE SCALE GENOMIC DNA]</scope>
</reference>
<dbReference type="Proteomes" id="UP000031443">
    <property type="component" value="Unassembled WGS sequence"/>
</dbReference>
<dbReference type="InterPro" id="IPR012001">
    <property type="entry name" value="Thiamin_PyroP_enz_TPP-bd_dom"/>
</dbReference>
<dbReference type="STRING" id="8469.M7ATS0"/>
<dbReference type="PANTHER" id="PTHR18968:SF166">
    <property type="entry name" value="2-HYDROXYACYL-COA LYASE 2"/>
    <property type="match status" value="1"/>
</dbReference>